<comment type="caution">
    <text evidence="3">The sequence shown here is derived from an EMBL/GenBank/DDBJ whole genome shotgun (WGS) entry which is preliminary data.</text>
</comment>
<evidence type="ECO:0000259" key="1">
    <source>
        <dbReference type="Pfam" id="PF13281"/>
    </source>
</evidence>
<dbReference type="GO" id="GO:0000165">
    <property type="term" value="P:MAPK cascade"/>
    <property type="evidence" value="ECO:0007669"/>
    <property type="project" value="InterPro"/>
</dbReference>
<organism evidence="3 4">
    <name type="scientific">Lates japonicus</name>
    <name type="common">Japanese lates</name>
    <dbReference type="NCBI Taxonomy" id="270547"/>
    <lineage>
        <taxon>Eukaryota</taxon>
        <taxon>Metazoa</taxon>
        <taxon>Chordata</taxon>
        <taxon>Craniata</taxon>
        <taxon>Vertebrata</taxon>
        <taxon>Euteleostomi</taxon>
        <taxon>Actinopterygii</taxon>
        <taxon>Neopterygii</taxon>
        <taxon>Teleostei</taxon>
        <taxon>Neoteleostei</taxon>
        <taxon>Acanthomorphata</taxon>
        <taxon>Carangaria</taxon>
        <taxon>Carangaria incertae sedis</taxon>
        <taxon>Centropomidae</taxon>
        <taxon>Lates</taxon>
    </lineage>
</organism>
<feature type="domain" description="MAP3K PH" evidence="2">
    <location>
        <begin position="106"/>
        <end position="149"/>
    </location>
</feature>
<evidence type="ECO:0000313" key="3">
    <source>
        <dbReference type="EMBL" id="GLD71331.1"/>
    </source>
</evidence>
<keyword evidence="4" id="KW-1185">Reference proteome</keyword>
<keyword evidence="3" id="KW-0808">Transferase</keyword>
<dbReference type="Pfam" id="PF13281">
    <property type="entry name" value="MAP3K_TRAF_bd"/>
    <property type="match status" value="1"/>
</dbReference>
<evidence type="ECO:0000259" key="2">
    <source>
        <dbReference type="Pfam" id="PF19039"/>
    </source>
</evidence>
<dbReference type="InterPro" id="IPR043969">
    <property type="entry name" value="MAP3K_PH"/>
</dbReference>
<dbReference type="AlphaFoldDB" id="A0AAD3NHV4"/>
<gene>
    <name evidence="3" type="ORF">AKAME5_002265200</name>
</gene>
<dbReference type="Proteomes" id="UP001279410">
    <property type="component" value="Unassembled WGS sequence"/>
</dbReference>
<proteinExistence type="predicted"/>
<dbReference type="InterPro" id="IPR025136">
    <property type="entry name" value="MAP3K_TRAF-bd"/>
</dbReference>
<dbReference type="Pfam" id="PF19039">
    <property type="entry name" value="ASK_PH"/>
    <property type="match status" value="1"/>
</dbReference>
<feature type="domain" description="MAP3K TRAFs-binding" evidence="1">
    <location>
        <begin position="2"/>
        <end position="95"/>
    </location>
</feature>
<name>A0AAD3NHV4_LATJO</name>
<evidence type="ECO:0000313" key="4">
    <source>
        <dbReference type="Proteomes" id="UP001279410"/>
    </source>
</evidence>
<protein>
    <submittedName>
        <fullName evidence="3">Mitogen-activated protein kinase kinase kinase 5</fullName>
    </submittedName>
</protein>
<sequence length="185" mass="21286">MLRNIQVERADSLLGKAAWTKLQELLGINFFLGASVLACDNTRVIQASEQLFKLKAPIWYLRSLVETILIYQHFKKPGTEQPAPKQELVDFWMDFLVEATKKDVSSVRFPVLILEPTKVYQPSYLSINKDIDDNTVSIWHVAPDDKHKVHGVELAFINLRCPGQCLHSLMVLVLQLMWRRPHACF</sequence>
<dbReference type="GO" id="GO:0016301">
    <property type="term" value="F:kinase activity"/>
    <property type="evidence" value="ECO:0007669"/>
    <property type="project" value="UniProtKB-KW"/>
</dbReference>
<keyword evidence="3" id="KW-0418">Kinase</keyword>
<reference evidence="3" key="1">
    <citation type="submission" date="2022-08" db="EMBL/GenBank/DDBJ databases">
        <title>Genome sequencing of akame (Lates japonicus).</title>
        <authorList>
            <person name="Hashiguchi Y."/>
            <person name="Takahashi H."/>
        </authorList>
    </citation>
    <scope>NUCLEOTIDE SEQUENCE</scope>
    <source>
        <strain evidence="3">Kochi</strain>
    </source>
</reference>
<accession>A0AAD3NHV4</accession>
<dbReference type="EMBL" id="BRZM01000561">
    <property type="protein sequence ID" value="GLD71331.1"/>
    <property type="molecule type" value="Genomic_DNA"/>
</dbReference>